<gene>
    <name evidence="2" type="ORF">SAMN02927921_01464</name>
</gene>
<accession>A0A1K1NU65</accession>
<sequence length="348" mass="39673">MRKIIVLIAAVFCMYSLEAQEFLTPINPSSYGVHSLPTYIPKDSSRARIRRLKSIVPPPPAPVTYWSKKNEMGVILSQVAFSNWNAGGNNAISGISSANFVRWYKRGNVSWNNELILRYGLNAQEDQKLRKSDDAIELNSTFGYRTRPKSDWYYSAKFTFKTQFTNGYKYPDRDNPISKFMAPGYLFLGVGAEYSPTDKKLTAYFSPLTQKATYVMDQDLANTGAFGVQKALYDSAGNIIREGKQTRTELGFLINSQWETDIYKNITMMNRVTLYTDYLNDFGNVDVNWELMLNLVVNEYVKANIGAHIIYDNDVKTRELQINENETLAYGPRLQLKQILGVGINYAF</sequence>
<dbReference type="InterPro" id="IPR021428">
    <property type="entry name" value="DUF3078"/>
</dbReference>
<dbReference type="RefSeq" id="WP_083564828.1">
    <property type="nucleotide sequence ID" value="NZ_FPJE01000006.1"/>
</dbReference>
<dbReference type="Pfam" id="PF11276">
    <property type="entry name" value="DUF3078"/>
    <property type="match status" value="1"/>
</dbReference>
<evidence type="ECO:0000313" key="3">
    <source>
        <dbReference type="Proteomes" id="UP000182248"/>
    </source>
</evidence>
<dbReference type="AlphaFoldDB" id="A0A1K1NU65"/>
<keyword evidence="3" id="KW-1185">Reference proteome</keyword>
<reference evidence="2 3" key="1">
    <citation type="submission" date="2016-11" db="EMBL/GenBank/DDBJ databases">
        <authorList>
            <person name="Jaros S."/>
            <person name="Januszkiewicz K."/>
            <person name="Wedrychowicz H."/>
        </authorList>
    </citation>
    <scope>NUCLEOTIDE SEQUENCE [LARGE SCALE GENOMIC DNA]</scope>
    <source>
        <strain evidence="2 3">CGMCC 1.12145</strain>
    </source>
</reference>
<feature type="chain" id="PRO_5009666245" description="DUF3078 domain-containing protein" evidence="1">
    <location>
        <begin position="20"/>
        <end position="348"/>
    </location>
</feature>
<dbReference type="OrthoDB" id="1495718at2"/>
<evidence type="ECO:0000313" key="2">
    <source>
        <dbReference type="EMBL" id="SFW39024.1"/>
    </source>
</evidence>
<proteinExistence type="predicted"/>
<evidence type="ECO:0008006" key="4">
    <source>
        <dbReference type="Google" id="ProtNLM"/>
    </source>
</evidence>
<protein>
    <recommendedName>
        <fullName evidence="4">DUF3078 domain-containing protein</fullName>
    </recommendedName>
</protein>
<organism evidence="2 3">
    <name type="scientific">Sinomicrobium oceani</name>
    <dbReference type="NCBI Taxonomy" id="1150368"/>
    <lineage>
        <taxon>Bacteria</taxon>
        <taxon>Pseudomonadati</taxon>
        <taxon>Bacteroidota</taxon>
        <taxon>Flavobacteriia</taxon>
        <taxon>Flavobacteriales</taxon>
        <taxon>Flavobacteriaceae</taxon>
        <taxon>Sinomicrobium</taxon>
    </lineage>
</organism>
<dbReference type="STRING" id="1150368.SAMN02927921_01464"/>
<keyword evidence="1" id="KW-0732">Signal</keyword>
<feature type="signal peptide" evidence="1">
    <location>
        <begin position="1"/>
        <end position="19"/>
    </location>
</feature>
<dbReference type="EMBL" id="FPJE01000006">
    <property type="protein sequence ID" value="SFW39024.1"/>
    <property type="molecule type" value="Genomic_DNA"/>
</dbReference>
<evidence type="ECO:0000256" key="1">
    <source>
        <dbReference type="SAM" id="SignalP"/>
    </source>
</evidence>
<name>A0A1K1NU65_9FLAO</name>
<dbReference type="Proteomes" id="UP000182248">
    <property type="component" value="Unassembled WGS sequence"/>
</dbReference>